<evidence type="ECO:0000313" key="15">
    <source>
        <dbReference type="Proteomes" id="UP000005388"/>
    </source>
</evidence>
<keyword evidence="15" id="KW-1185">Reference proteome</keyword>
<gene>
    <name evidence="14" type="ORF">STRUR_0643</name>
</gene>
<organism evidence="14 15">
    <name type="scientific">Streptococcus urinalis 2285-97</name>
    <dbReference type="NCBI Taxonomy" id="764291"/>
    <lineage>
        <taxon>Bacteria</taxon>
        <taxon>Bacillati</taxon>
        <taxon>Bacillota</taxon>
        <taxon>Bacilli</taxon>
        <taxon>Lactobacillales</taxon>
        <taxon>Streptococcaceae</taxon>
        <taxon>Streptococcus</taxon>
    </lineage>
</organism>
<dbReference type="STRING" id="764291.STRUR_0643"/>
<dbReference type="eggNOG" id="COG2972">
    <property type="taxonomic scope" value="Bacteria"/>
</dbReference>
<dbReference type="PANTHER" id="PTHR34220">
    <property type="entry name" value="SENSOR HISTIDINE KINASE YPDA"/>
    <property type="match status" value="1"/>
</dbReference>
<keyword evidence="8" id="KW-0067">ATP-binding</keyword>
<evidence type="ECO:0000256" key="7">
    <source>
        <dbReference type="ARBA" id="ARBA00022777"/>
    </source>
</evidence>
<feature type="transmembrane region" description="Helical" evidence="12">
    <location>
        <begin position="258"/>
        <end position="277"/>
    </location>
</feature>
<dbReference type="Gene3D" id="3.30.565.10">
    <property type="entry name" value="Histidine kinase-like ATPase, C-terminal domain"/>
    <property type="match status" value="1"/>
</dbReference>
<evidence type="ECO:0000256" key="11">
    <source>
        <dbReference type="ARBA" id="ARBA00023136"/>
    </source>
</evidence>
<evidence type="ECO:0000256" key="5">
    <source>
        <dbReference type="ARBA" id="ARBA00022692"/>
    </source>
</evidence>
<dbReference type="Pfam" id="PF06580">
    <property type="entry name" value="His_kinase"/>
    <property type="match status" value="1"/>
</dbReference>
<dbReference type="InterPro" id="IPR050640">
    <property type="entry name" value="Bact_2-comp_sensor_kinase"/>
</dbReference>
<dbReference type="GO" id="GO:0000155">
    <property type="term" value="F:phosphorelay sensor kinase activity"/>
    <property type="evidence" value="ECO:0007669"/>
    <property type="project" value="InterPro"/>
</dbReference>
<dbReference type="RefSeq" id="WP_006738925.1">
    <property type="nucleotide sequence ID" value="NZ_AEUZ02000001.1"/>
</dbReference>
<evidence type="ECO:0000259" key="13">
    <source>
        <dbReference type="Pfam" id="PF06580"/>
    </source>
</evidence>
<keyword evidence="7 14" id="KW-0418">Kinase</keyword>
<dbReference type="GO" id="GO:0005524">
    <property type="term" value="F:ATP binding"/>
    <property type="evidence" value="ECO:0007669"/>
    <property type="project" value="UniProtKB-KW"/>
</dbReference>
<keyword evidence="3" id="KW-0597">Phosphoprotein</keyword>
<keyword evidence="11 12" id="KW-0472">Membrane</keyword>
<evidence type="ECO:0000256" key="10">
    <source>
        <dbReference type="ARBA" id="ARBA00023012"/>
    </source>
</evidence>
<dbReference type="InterPro" id="IPR036890">
    <property type="entry name" value="HATPase_C_sf"/>
</dbReference>
<dbReference type="InterPro" id="IPR010559">
    <property type="entry name" value="Sig_transdc_His_kin_internal"/>
</dbReference>
<dbReference type="Proteomes" id="UP000005388">
    <property type="component" value="Unassembled WGS sequence"/>
</dbReference>
<reference evidence="14 15" key="1">
    <citation type="journal article" date="2014" name="Int. J. Syst. Evol. Microbiol.">
        <title>Phylogenomics and the dynamic genome evolution of the genus Streptococcus.</title>
        <authorList>
            <consortium name="The Broad Institute Genome Sequencing Platform"/>
            <person name="Richards V.P."/>
            <person name="Palmer S.R."/>
            <person name="Pavinski Bitar P.D."/>
            <person name="Qin X."/>
            <person name="Weinstock G.M."/>
            <person name="Highlander S.K."/>
            <person name="Town C.D."/>
            <person name="Burne R.A."/>
            <person name="Stanhope M.J."/>
        </authorList>
    </citation>
    <scope>NUCLEOTIDE SEQUENCE [LARGE SCALE GENOMIC DNA]</scope>
    <source>
        <strain evidence="14 15">2285-97</strain>
    </source>
</reference>
<comment type="subcellular location">
    <subcellularLocation>
        <location evidence="1">Cell membrane</location>
        <topology evidence="1">Multi-pass membrane protein</topology>
    </subcellularLocation>
</comment>
<proteinExistence type="predicted"/>
<keyword evidence="6" id="KW-0547">Nucleotide-binding</keyword>
<sequence>MGDKFKDRLQNDINQNFKHQSFILSISLIFLFFIFSYVPQYIGVSRDKDFIVRQFETLLISSKRSLIKFNTKILPSYINSKIDKEEMLRQYNLLNSHHKWKASIFVLDNQKRVIFQSNQLSSTNLNVSLFIHFFTEKVTNEKVSYRFYTDSDNQRYLILAKRIDINNSDSLWSLLIYNGIDFSENLQNTNSKFMISDDYDRVFSTTGNQFLELSNWRLNRSVHFKWLIFFHQNLYINKSKLINHQFYIDTYRPVINPIFIFSVALMMSFIILLILTYRSKKLSLLIAKRNASIIEEFQKEMEAISKGIKDELSIDTGDEFSFLAGEINKMLTEVRQLNLKTVNLKKERILFETKILELQFNPHFLYNTLETILITSQLDAKLTEKIVLELTTILRYSLKSEDDKTTLENDLTIIQSYLNITKIRFEDFTFQFDIDESLKNQTIPKLFLLPLIENAIKYGFKYRHDLNILLQVKKIEKDIVFLVIDNGPGIKTYKKDKLLKTINTSRSHHGLSNSYKRLTYFFGEVELIIDNLKDKTIIGFKIKGK</sequence>
<dbReference type="EMBL" id="AEUZ02000001">
    <property type="protein sequence ID" value="EHJ56157.1"/>
    <property type="molecule type" value="Genomic_DNA"/>
</dbReference>
<evidence type="ECO:0000256" key="2">
    <source>
        <dbReference type="ARBA" id="ARBA00022475"/>
    </source>
</evidence>
<keyword evidence="5 12" id="KW-0812">Transmembrane</keyword>
<accession>G5KDJ9</accession>
<evidence type="ECO:0000256" key="4">
    <source>
        <dbReference type="ARBA" id="ARBA00022679"/>
    </source>
</evidence>
<evidence type="ECO:0000256" key="3">
    <source>
        <dbReference type="ARBA" id="ARBA00022553"/>
    </source>
</evidence>
<evidence type="ECO:0000256" key="12">
    <source>
        <dbReference type="SAM" id="Phobius"/>
    </source>
</evidence>
<evidence type="ECO:0000256" key="1">
    <source>
        <dbReference type="ARBA" id="ARBA00004651"/>
    </source>
</evidence>
<evidence type="ECO:0000256" key="6">
    <source>
        <dbReference type="ARBA" id="ARBA00022741"/>
    </source>
</evidence>
<comment type="caution">
    <text evidence="14">The sequence shown here is derived from an EMBL/GenBank/DDBJ whole genome shotgun (WGS) entry which is preliminary data.</text>
</comment>
<feature type="transmembrane region" description="Helical" evidence="12">
    <location>
        <begin position="21"/>
        <end position="38"/>
    </location>
</feature>
<keyword evidence="4" id="KW-0808">Transferase</keyword>
<evidence type="ECO:0000256" key="9">
    <source>
        <dbReference type="ARBA" id="ARBA00022989"/>
    </source>
</evidence>
<keyword evidence="10" id="KW-0902">Two-component regulatory system</keyword>
<protein>
    <submittedName>
        <fullName evidence="14">Histidine kinase</fullName>
    </submittedName>
</protein>
<name>G5KDJ9_9STRE</name>
<evidence type="ECO:0000256" key="8">
    <source>
        <dbReference type="ARBA" id="ARBA00022840"/>
    </source>
</evidence>
<keyword evidence="2" id="KW-1003">Cell membrane</keyword>
<dbReference type="GO" id="GO:0005886">
    <property type="term" value="C:plasma membrane"/>
    <property type="evidence" value="ECO:0007669"/>
    <property type="project" value="UniProtKB-SubCell"/>
</dbReference>
<dbReference type="SUPFAM" id="SSF55874">
    <property type="entry name" value="ATPase domain of HSP90 chaperone/DNA topoisomerase II/histidine kinase"/>
    <property type="match status" value="1"/>
</dbReference>
<dbReference type="AlphaFoldDB" id="G5KDJ9"/>
<evidence type="ECO:0000313" key="14">
    <source>
        <dbReference type="EMBL" id="EHJ56157.1"/>
    </source>
</evidence>
<dbReference type="PANTHER" id="PTHR34220:SF11">
    <property type="entry name" value="SENSOR PROTEIN KINASE HPTS"/>
    <property type="match status" value="1"/>
</dbReference>
<keyword evidence="9 12" id="KW-1133">Transmembrane helix</keyword>
<feature type="domain" description="Signal transduction histidine kinase internal region" evidence="13">
    <location>
        <begin position="352"/>
        <end position="427"/>
    </location>
</feature>